<accession>A0A075HAH6</accession>
<reference evidence="5" key="1">
    <citation type="journal article" date="2014" name="Genome Biol. Evol.">
        <title>Pangenome evidence for extensive interdomain horizontal transfer affecting lineage core and shell genes in uncultured planktonic thaumarchaeota and euryarchaeota.</title>
        <authorList>
            <person name="Deschamps P."/>
            <person name="Zivanovic Y."/>
            <person name="Moreira D."/>
            <person name="Rodriguez-Valera F."/>
            <person name="Lopez-Garcia P."/>
        </authorList>
    </citation>
    <scope>NUCLEOTIDE SEQUENCE</scope>
</reference>
<evidence type="ECO:0000259" key="4">
    <source>
        <dbReference type="Pfam" id="PF01467"/>
    </source>
</evidence>
<dbReference type="InterPro" id="IPR004821">
    <property type="entry name" value="Cyt_trans-like"/>
</dbReference>
<evidence type="ECO:0000256" key="1">
    <source>
        <dbReference type="ARBA" id="ARBA00022679"/>
    </source>
</evidence>
<keyword evidence="2" id="KW-0548">Nucleotidyltransferase</keyword>
<name>A0A075HAH6_9EURY</name>
<dbReference type="PANTHER" id="PTHR21342:SF0">
    <property type="entry name" value="BIFUNCTIONAL NMN ADENYLYLTRANSFERASE_NUDIX HYDROLASE"/>
    <property type="match status" value="1"/>
</dbReference>
<dbReference type="Gene3D" id="3.40.50.620">
    <property type="entry name" value="HUPs"/>
    <property type="match status" value="1"/>
</dbReference>
<feature type="domain" description="Cytidyltransferase-like" evidence="4">
    <location>
        <begin position="33"/>
        <end position="103"/>
    </location>
</feature>
<organism evidence="5">
    <name type="scientific">uncultured marine group II/III euryarchaeote KM3_57_F04</name>
    <dbReference type="NCBI Taxonomy" id="1456465"/>
    <lineage>
        <taxon>Archaea</taxon>
        <taxon>Methanobacteriati</taxon>
        <taxon>Methanobacteriota</taxon>
        <taxon>environmental samples</taxon>
    </lineage>
</organism>
<evidence type="ECO:0000256" key="2">
    <source>
        <dbReference type="ARBA" id="ARBA00022695"/>
    </source>
</evidence>
<feature type="region of interest" description="Disordered" evidence="3">
    <location>
        <begin position="1"/>
        <end position="24"/>
    </location>
</feature>
<dbReference type="NCBIfam" id="TIGR00125">
    <property type="entry name" value="cyt_tran_rel"/>
    <property type="match status" value="1"/>
</dbReference>
<dbReference type="GO" id="GO:0016779">
    <property type="term" value="F:nucleotidyltransferase activity"/>
    <property type="evidence" value="ECO:0007669"/>
    <property type="project" value="UniProtKB-KW"/>
</dbReference>
<dbReference type="AlphaFoldDB" id="A0A075HAH6"/>
<keyword evidence="1" id="KW-0808">Transferase</keyword>
<evidence type="ECO:0000256" key="3">
    <source>
        <dbReference type="SAM" id="MobiDB-lite"/>
    </source>
</evidence>
<evidence type="ECO:0000313" key="5">
    <source>
        <dbReference type="EMBL" id="AIF12939.1"/>
    </source>
</evidence>
<proteinExistence type="predicted"/>
<dbReference type="EMBL" id="KF900959">
    <property type="protein sequence ID" value="AIF12939.1"/>
    <property type="molecule type" value="Genomic_DNA"/>
</dbReference>
<dbReference type="PANTHER" id="PTHR21342">
    <property type="entry name" value="PHOSPHOPANTETHEINE ADENYLYLTRANSFERASE"/>
    <property type="match status" value="1"/>
</dbReference>
<sequence length="213" mass="23353">MTDDAPPFIEPPPEELLLEPEPPATPPEPCLVLLGRFQPFHRGHAALIDAALAHAAGGRLRIGIGSSNRMESIENPWTWEEREQMVNIWLDSAHPGAEVEVVAIPDIDDPPNWVEHASRYHGEAGEMFTSDGPTAELYAAAGWPTISSPLEGRESWEGWRIRGTLRMLSTVLDREPAIEVMSATIPVSVATLLYDEGLLHRLAYHSMGGEPVG</sequence>
<dbReference type="InterPro" id="IPR014729">
    <property type="entry name" value="Rossmann-like_a/b/a_fold"/>
</dbReference>
<protein>
    <recommendedName>
        <fullName evidence="4">Cytidyltransferase-like domain-containing protein</fullName>
    </recommendedName>
</protein>
<dbReference type="Pfam" id="PF01467">
    <property type="entry name" value="CTP_transf_like"/>
    <property type="match status" value="1"/>
</dbReference>
<dbReference type="SUPFAM" id="SSF52374">
    <property type="entry name" value="Nucleotidylyl transferase"/>
    <property type="match status" value="1"/>
</dbReference>